<proteinExistence type="predicted"/>
<keyword evidence="3" id="KW-1185">Reference proteome</keyword>
<sequence length="210" mass="22929">MSAGEKRRRDDREDDADDAIAPPSVSVSLPRDEKKRQDEVKQKFLDQTPELWASPHMEEVRRLAYMITGDPTKWPSFRQREGWGKTIKDLTKAIGKGMYEGTLSTNKLDGSPIILQIIQTEETSVASDIGNTHLSTKKWKLAALDGDGIPIVLRVDSTLNAAAALLTPGTIVAVSSFVTLYSHIPTAKIYVVPGREGVREGGVPALFSGG</sequence>
<comment type="caution">
    <text evidence="2">The sequence shown here is derived from an EMBL/GenBank/DDBJ whole genome shotgun (WGS) entry which is preliminary data.</text>
</comment>
<reference evidence="2 3" key="1">
    <citation type="journal article" date="2012" name="Genome Biol.">
        <title>Genome and low-iron response of an oceanic diatom adapted to chronic iron limitation.</title>
        <authorList>
            <person name="Lommer M."/>
            <person name="Specht M."/>
            <person name="Roy A.S."/>
            <person name="Kraemer L."/>
            <person name="Andreson R."/>
            <person name="Gutowska M.A."/>
            <person name="Wolf J."/>
            <person name="Bergner S.V."/>
            <person name="Schilhabel M.B."/>
            <person name="Klostermeier U.C."/>
            <person name="Beiko R.G."/>
            <person name="Rosenstiel P."/>
            <person name="Hippler M."/>
            <person name="Laroche J."/>
        </authorList>
    </citation>
    <scope>NUCLEOTIDE SEQUENCE [LARGE SCALE GENOMIC DNA]</scope>
    <source>
        <strain evidence="2 3">CCMP1005</strain>
    </source>
</reference>
<gene>
    <name evidence="2" type="ORF">THAOC_03417</name>
</gene>
<feature type="compositionally biased region" description="Basic and acidic residues" evidence="1">
    <location>
        <begin position="1"/>
        <end position="11"/>
    </location>
</feature>
<dbReference type="AlphaFoldDB" id="K0TKZ4"/>
<protein>
    <submittedName>
        <fullName evidence="2">Uncharacterized protein</fullName>
    </submittedName>
</protein>
<dbReference type="EMBL" id="AGNL01003291">
    <property type="protein sequence ID" value="EJK74881.1"/>
    <property type="molecule type" value="Genomic_DNA"/>
</dbReference>
<feature type="region of interest" description="Disordered" evidence="1">
    <location>
        <begin position="1"/>
        <end position="40"/>
    </location>
</feature>
<accession>K0TKZ4</accession>
<dbReference type="Proteomes" id="UP000266841">
    <property type="component" value="Unassembled WGS sequence"/>
</dbReference>
<evidence type="ECO:0000256" key="1">
    <source>
        <dbReference type="SAM" id="MobiDB-lite"/>
    </source>
</evidence>
<organism evidence="2 3">
    <name type="scientific">Thalassiosira oceanica</name>
    <name type="common">Marine diatom</name>
    <dbReference type="NCBI Taxonomy" id="159749"/>
    <lineage>
        <taxon>Eukaryota</taxon>
        <taxon>Sar</taxon>
        <taxon>Stramenopiles</taxon>
        <taxon>Ochrophyta</taxon>
        <taxon>Bacillariophyta</taxon>
        <taxon>Coscinodiscophyceae</taxon>
        <taxon>Thalassiosirophycidae</taxon>
        <taxon>Thalassiosirales</taxon>
        <taxon>Thalassiosiraceae</taxon>
        <taxon>Thalassiosira</taxon>
    </lineage>
</organism>
<feature type="compositionally biased region" description="Basic and acidic residues" evidence="1">
    <location>
        <begin position="30"/>
        <end position="40"/>
    </location>
</feature>
<name>K0TKZ4_THAOC</name>
<evidence type="ECO:0000313" key="3">
    <source>
        <dbReference type="Proteomes" id="UP000266841"/>
    </source>
</evidence>
<evidence type="ECO:0000313" key="2">
    <source>
        <dbReference type="EMBL" id="EJK74881.1"/>
    </source>
</evidence>